<feature type="domain" description="SCP" evidence="1">
    <location>
        <begin position="113"/>
        <end position="202"/>
    </location>
</feature>
<keyword evidence="3" id="KW-1185">Reference proteome</keyword>
<dbReference type="Proteomes" id="UP001210231">
    <property type="component" value="Unassembled WGS sequence"/>
</dbReference>
<gene>
    <name evidence="2" type="ORF">O3P16_18030</name>
</gene>
<protein>
    <recommendedName>
        <fullName evidence="1">SCP domain-containing protein</fullName>
    </recommendedName>
</protein>
<sequence length="219" mass="24710">MRLIFIIISVFFALGTGAQANLVFKSFTPVTITLLRDEAVQSFCESQPLYSKLSASDKELYYWINYSRLYPRRFFDSVAVPVIASMQEIKTNNRYYTSLKADMYKQGATSMYRLNDTLMRLATNHNKYLSKTFPNLSHDGANGVTMQNRFVKAGLTSGAENIGLGIHNTIYTLVLLYLDLDVPSLGHRKTFLNADYTSIGLFTTRVGSMNVLSVIDFSN</sequence>
<dbReference type="Pfam" id="PF00188">
    <property type="entry name" value="CAP"/>
    <property type="match status" value="1"/>
</dbReference>
<dbReference type="InterPro" id="IPR014044">
    <property type="entry name" value="CAP_dom"/>
</dbReference>
<dbReference type="EMBL" id="JAQGEF010000040">
    <property type="protein sequence ID" value="MDA3616716.1"/>
    <property type="molecule type" value="Genomic_DNA"/>
</dbReference>
<evidence type="ECO:0000313" key="2">
    <source>
        <dbReference type="EMBL" id="MDA3616716.1"/>
    </source>
</evidence>
<organism evidence="2 3">
    <name type="scientific">Polluticaenibacter yanchengensis</name>
    <dbReference type="NCBI Taxonomy" id="3014562"/>
    <lineage>
        <taxon>Bacteria</taxon>
        <taxon>Pseudomonadati</taxon>
        <taxon>Bacteroidota</taxon>
        <taxon>Chitinophagia</taxon>
        <taxon>Chitinophagales</taxon>
        <taxon>Chitinophagaceae</taxon>
        <taxon>Polluticaenibacter</taxon>
    </lineage>
</organism>
<reference evidence="2 3" key="1">
    <citation type="submission" date="2022-12" db="EMBL/GenBank/DDBJ databases">
        <title>Chitinophagaceae gen. sp. nov., a new member of the family Chitinophagaceae, isolated from soil in a chemical factory.</title>
        <authorList>
            <person name="Ke Z."/>
        </authorList>
    </citation>
    <scope>NUCLEOTIDE SEQUENCE [LARGE SCALE GENOMIC DNA]</scope>
    <source>
        <strain evidence="2 3">LY-5</strain>
    </source>
</reference>
<proteinExistence type="predicted"/>
<accession>A0ABT4UPD6</accession>
<evidence type="ECO:0000259" key="1">
    <source>
        <dbReference type="Pfam" id="PF00188"/>
    </source>
</evidence>
<dbReference type="InterPro" id="IPR035940">
    <property type="entry name" value="CAP_sf"/>
</dbReference>
<dbReference type="RefSeq" id="WP_407033046.1">
    <property type="nucleotide sequence ID" value="NZ_JAQGEF010000040.1"/>
</dbReference>
<name>A0ABT4UPD6_9BACT</name>
<comment type="caution">
    <text evidence="2">The sequence shown here is derived from an EMBL/GenBank/DDBJ whole genome shotgun (WGS) entry which is preliminary data.</text>
</comment>
<evidence type="ECO:0000313" key="3">
    <source>
        <dbReference type="Proteomes" id="UP001210231"/>
    </source>
</evidence>
<dbReference type="Gene3D" id="3.40.33.10">
    <property type="entry name" value="CAP"/>
    <property type="match status" value="1"/>
</dbReference>